<dbReference type="OrthoDB" id="8478256at2"/>
<reference evidence="3 4" key="1">
    <citation type="journal article" date="2015" name="Int. J. Syst. Evol. Microbiol.">
        <title>Description of Sphingopyxis fribergensis sp. nov. - a soil bacterium with the ability to degrade styrene and phenylacetic acid.</title>
        <authorList>
            <person name="Oelschlagel M."/>
            <person name="Ruckert C."/>
            <person name="Kalinowski J."/>
            <person name="Schmidt G."/>
            <person name="Schlomann M."/>
            <person name="Tischler D."/>
        </authorList>
    </citation>
    <scope>NUCLEOTIDE SEQUENCE [LARGE SCALE GENOMIC DNA]</scope>
    <source>
        <strain evidence="3 4">Kp5.2</strain>
    </source>
</reference>
<sequence>MNRTTAILAASILATTLSACGSNSLFSRDRPDEMMVSRQAPLVVPPDFALTPPAPGTARPGGETTAEQTLRALFGGASQRSASETQIIGSADGARADPGIRSQVGSPDTQVVDKGLVVRDILAAPEGDGRDASAAIPTA</sequence>
<dbReference type="RefSeq" id="WP_039581651.1">
    <property type="nucleotide sequence ID" value="NZ_CP009122.1"/>
</dbReference>
<protein>
    <recommendedName>
        <fullName evidence="5">Secreted protein</fullName>
    </recommendedName>
</protein>
<organism evidence="3 4">
    <name type="scientific">Sphingopyxis fribergensis</name>
    <dbReference type="NCBI Taxonomy" id="1515612"/>
    <lineage>
        <taxon>Bacteria</taxon>
        <taxon>Pseudomonadati</taxon>
        <taxon>Pseudomonadota</taxon>
        <taxon>Alphaproteobacteria</taxon>
        <taxon>Sphingomonadales</taxon>
        <taxon>Sphingomonadaceae</taxon>
        <taxon>Sphingopyxis</taxon>
    </lineage>
</organism>
<feature type="chain" id="PRO_5002030804" description="Secreted protein" evidence="2">
    <location>
        <begin position="22"/>
        <end position="139"/>
    </location>
</feature>
<evidence type="ECO:0000313" key="4">
    <source>
        <dbReference type="Proteomes" id="UP000030907"/>
    </source>
</evidence>
<evidence type="ECO:0000256" key="2">
    <source>
        <dbReference type="SAM" id="SignalP"/>
    </source>
</evidence>
<feature type="compositionally biased region" description="Polar residues" evidence="1">
    <location>
        <begin position="78"/>
        <end position="88"/>
    </location>
</feature>
<feature type="signal peptide" evidence="2">
    <location>
        <begin position="1"/>
        <end position="21"/>
    </location>
</feature>
<keyword evidence="2" id="KW-0732">Signal</keyword>
<name>A0A0A7PL49_9SPHN</name>
<feature type="region of interest" description="Disordered" evidence="1">
    <location>
        <begin position="75"/>
        <end position="108"/>
    </location>
</feature>
<dbReference type="STRING" id="1515612.SKP52_19025"/>
<dbReference type="HOGENOM" id="CLU_1874124_0_0_5"/>
<dbReference type="Pfam" id="PF11233">
    <property type="entry name" value="DUF3035"/>
    <property type="match status" value="1"/>
</dbReference>
<dbReference type="Proteomes" id="UP000030907">
    <property type="component" value="Chromosome"/>
</dbReference>
<dbReference type="EMBL" id="CP009122">
    <property type="protein sequence ID" value="AJA10674.1"/>
    <property type="molecule type" value="Genomic_DNA"/>
</dbReference>
<gene>
    <name evidence="3" type="ORF">SKP52_19025</name>
</gene>
<evidence type="ECO:0008006" key="5">
    <source>
        <dbReference type="Google" id="ProtNLM"/>
    </source>
</evidence>
<dbReference type="KEGG" id="sphk:SKP52_19025"/>
<evidence type="ECO:0000313" key="3">
    <source>
        <dbReference type="EMBL" id="AJA10674.1"/>
    </source>
</evidence>
<dbReference type="InterPro" id="IPR021395">
    <property type="entry name" value="DUF3035"/>
</dbReference>
<dbReference type="PROSITE" id="PS51257">
    <property type="entry name" value="PROKAR_LIPOPROTEIN"/>
    <property type="match status" value="1"/>
</dbReference>
<proteinExistence type="predicted"/>
<evidence type="ECO:0000256" key="1">
    <source>
        <dbReference type="SAM" id="MobiDB-lite"/>
    </source>
</evidence>
<keyword evidence="4" id="KW-1185">Reference proteome</keyword>
<accession>A0A0A7PL49</accession>
<dbReference type="AlphaFoldDB" id="A0A0A7PL49"/>